<dbReference type="PANTHER" id="PTHR23427:SF2">
    <property type="entry name" value="SURFEIT LOCUS PROTEIN 1"/>
    <property type="match status" value="1"/>
</dbReference>
<dbReference type="PROSITE" id="PS51257">
    <property type="entry name" value="PROKAR_LIPOPROTEIN"/>
    <property type="match status" value="1"/>
</dbReference>
<evidence type="ECO:0000256" key="2">
    <source>
        <dbReference type="ARBA" id="ARBA00022692"/>
    </source>
</evidence>
<dbReference type="AlphaFoldDB" id="A0A6J6D6Q3"/>
<accession>A0A6J6D6Q3</accession>
<dbReference type="InterPro" id="IPR045214">
    <property type="entry name" value="Surf1/Surf4"/>
</dbReference>
<dbReference type="EMBL" id="CAEZTJ010000003">
    <property type="protein sequence ID" value="CAB4559487.1"/>
    <property type="molecule type" value="Genomic_DNA"/>
</dbReference>
<dbReference type="PROSITE" id="PS50895">
    <property type="entry name" value="SURF1"/>
    <property type="match status" value="1"/>
</dbReference>
<comment type="subcellular location">
    <subcellularLocation>
        <location evidence="1">Membrane</location>
    </subcellularLocation>
</comment>
<protein>
    <submittedName>
        <fullName evidence="6">Unannotated protein</fullName>
    </submittedName>
</protein>
<reference evidence="6" key="1">
    <citation type="submission" date="2020-05" db="EMBL/GenBank/DDBJ databases">
        <authorList>
            <person name="Chiriac C."/>
            <person name="Salcher M."/>
            <person name="Ghai R."/>
            <person name="Kavagutti S V."/>
        </authorList>
    </citation>
    <scope>NUCLEOTIDE SEQUENCE</scope>
</reference>
<evidence type="ECO:0000256" key="1">
    <source>
        <dbReference type="ARBA" id="ARBA00004370"/>
    </source>
</evidence>
<keyword evidence="3 5" id="KW-1133">Transmembrane helix</keyword>
<evidence type="ECO:0000313" key="6">
    <source>
        <dbReference type="EMBL" id="CAB4559487.1"/>
    </source>
</evidence>
<keyword evidence="4 5" id="KW-0472">Membrane</keyword>
<evidence type="ECO:0000256" key="3">
    <source>
        <dbReference type="ARBA" id="ARBA00022989"/>
    </source>
</evidence>
<sequence length="243" mass="27348">MTASRSQSSHTLIYPLRNLGLSLFALLILAGCLVAGKWQFDRGMDRRAENSMIEANLDLPAVDFQTASSWSEDRRLWRQFTIEGRFLPEHEILMRNRYHNEQYGFGVATLFLLADGRQVWIDRGWVKAGASATTPPEVAAVPTEVISLDVRYRNDALDAKIRGSFFATGSSGERLSKWNQEALVASEPFYFDLIGGGFVPDVATNPPAVSDGPHIAYAIQWWFFGLLALFGRFLIAREERKRS</sequence>
<gene>
    <name evidence="6" type="ORF">UFOPK1650_00063</name>
</gene>
<dbReference type="PANTHER" id="PTHR23427">
    <property type="entry name" value="SURFEIT LOCUS PROTEIN"/>
    <property type="match status" value="1"/>
</dbReference>
<name>A0A6J6D6Q3_9ZZZZ</name>
<dbReference type="GO" id="GO:0016020">
    <property type="term" value="C:membrane"/>
    <property type="evidence" value="ECO:0007669"/>
    <property type="project" value="UniProtKB-SubCell"/>
</dbReference>
<proteinExistence type="predicted"/>
<evidence type="ECO:0000256" key="4">
    <source>
        <dbReference type="ARBA" id="ARBA00023136"/>
    </source>
</evidence>
<organism evidence="6">
    <name type="scientific">freshwater metagenome</name>
    <dbReference type="NCBI Taxonomy" id="449393"/>
    <lineage>
        <taxon>unclassified sequences</taxon>
        <taxon>metagenomes</taxon>
        <taxon>ecological metagenomes</taxon>
    </lineage>
</organism>
<dbReference type="Pfam" id="PF02104">
    <property type="entry name" value="SURF1"/>
    <property type="match status" value="1"/>
</dbReference>
<dbReference type="InterPro" id="IPR002994">
    <property type="entry name" value="Surf1/Shy1"/>
</dbReference>
<dbReference type="CDD" id="cd06662">
    <property type="entry name" value="SURF1"/>
    <property type="match status" value="1"/>
</dbReference>
<evidence type="ECO:0000256" key="5">
    <source>
        <dbReference type="SAM" id="Phobius"/>
    </source>
</evidence>
<feature type="transmembrane region" description="Helical" evidence="5">
    <location>
        <begin position="215"/>
        <end position="235"/>
    </location>
</feature>
<keyword evidence="2 5" id="KW-0812">Transmembrane</keyword>